<dbReference type="GO" id="GO:0000976">
    <property type="term" value="F:transcription cis-regulatory region binding"/>
    <property type="evidence" value="ECO:0007669"/>
    <property type="project" value="TreeGrafter"/>
</dbReference>
<evidence type="ECO:0000313" key="10">
    <source>
        <dbReference type="EMBL" id="AOO64750.1"/>
    </source>
</evidence>
<evidence type="ECO:0000256" key="2">
    <source>
        <dbReference type="ARBA" id="ARBA00023012"/>
    </source>
</evidence>
<sequence>MDKLFFERLKTLTILYAEDEEGIRKNIAASLRYYTKEVIEAENGKIALELYKSEKPDIVLTDILMPVMNGVDLVREIRKTDEETPLVIISAHTDREYLLKVVDLHLEQYIIKPVNLNGLLEALARCLKRIAQTHTIVYELPCGYSYDVDHKLLTYEEETIHLNKKEAGFLELLLHNKQRIVTYDELQAHVWQDDVMTDSALRSLVRNLRKKLPKDFITNLSGVGYRFEMC</sequence>
<proteinExistence type="predicted"/>
<gene>
    <name evidence="10" type="ORF">SHALO_0969</name>
</gene>
<dbReference type="InterPro" id="IPR001867">
    <property type="entry name" value="OmpR/PhoB-type_DNA-bd"/>
</dbReference>
<keyword evidence="2" id="KW-0902">Two-component regulatory system</keyword>
<feature type="DNA-binding region" description="OmpR/PhoB-type" evidence="7">
    <location>
        <begin position="135"/>
        <end position="229"/>
    </location>
</feature>
<dbReference type="SMART" id="SM00862">
    <property type="entry name" value="Trans_reg_C"/>
    <property type="match status" value="1"/>
</dbReference>
<dbReference type="Pfam" id="PF00072">
    <property type="entry name" value="Response_reg"/>
    <property type="match status" value="1"/>
</dbReference>
<dbReference type="PROSITE" id="PS50110">
    <property type="entry name" value="RESPONSE_REGULATORY"/>
    <property type="match status" value="1"/>
</dbReference>
<feature type="domain" description="Response regulatory" evidence="8">
    <location>
        <begin position="13"/>
        <end position="127"/>
    </location>
</feature>
<keyword evidence="3" id="KW-0805">Transcription regulation</keyword>
<dbReference type="SUPFAM" id="SSF52172">
    <property type="entry name" value="CheY-like"/>
    <property type="match status" value="1"/>
</dbReference>
<dbReference type="InterPro" id="IPR011006">
    <property type="entry name" value="CheY-like_superfamily"/>
</dbReference>
<dbReference type="STRING" id="1193502.SHALO_0969"/>
<dbReference type="EMBL" id="CP017111">
    <property type="protein sequence ID" value="AOO64750.1"/>
    <property type="molecule type" value="Genomic_DNA"/>
</dbReference>
<dbReference type="InterPro" id="IPR036388">
    <property type="entry name" value="WH-like_DNA-bd_sf"/>
</dbReference>
<dbReference type="RefSeq" id="WP_069477603.1">
    <property type="nucleotide sequence ID" value="NZ_CP017111.1"/>
</dbReference>
<dbReference type="PANTHER" id="PTHR48111">
    <property type="entry name" value="REGULATOR OF RPOS"/>
    <property type="match status" value="1"/>
</dbReference>
<dbReference type="PATRIC" id="fig|1193502.14.peg.977"/>
<evidence type="ECO:0000256" key="6">
    <source>
        <dbReference type="PROSITE-ProRule" id="PRU00169"/>
    </source>
</evidence>
<keyword evidence="11" id="KW-1185">Reference proteome</keyword>
<feature type="modified residue" description="4-aspartylphosphate" evidence="6">
    <location>
        <position position="62"/>
    </location>
</feature>
<evidence type="ECO:0000256" key="5">
    <source>
        <dbReference type="ARBA" id="ARBA00023163"/>
    </source>
</evidence>
<dbReference type="GO" id="GO:0006355">
    <property type="term" value="P:regulation of DNA-templated transcription"/>
    <property type="evidence" value="ECO:0007669"/>
    <property type="project" value="InterPro"/>
</dbReference>
<feature type="domain" description="OmpR/PhoB-type" evidence="9">
    <location>
        <begin position="135"/>
        <end position="229"/>
    </location>
</feature>
<evidence type="ECO:0000256" key="7">
    <source>
        <dbReference type="PROSITE-ProRule" id="PRU01091"/>
    </source>
</evidence>
<dbReference type="Gene3D" id="3.40.50.2300">
    <property type="match status" value="1"/>
</dbReference>
<dbReference type="Pfam" id="PF00486">
    <property type="entry name" value="Trans_reg_C"/>
    <property type="match status" value="1"/>
</dbReference>
<evidence type="ECO:0000256" key="1">
    <source>
        <dbReference type="ARBA" id="ARBA00022553"/>
    </source>
</evidence>
<name>A0A1D7TII1_9BACT</name>
<keyword evidence="1 6" id="KW-0597">Phosphoprotein</keyword>
<evidence type="ECO:0000313" key="11">
    <source>
        <dbReference type="Proteomes" id="UP000094609"/>
    </source>
</evidence>
<dbReference type="Gene3D" id="1.10.10.10">
    <property type="entry name" value="Winged helix-like DNA-binding domain superfamily/Winged helix DNA-binding domain"/>
    <property type="match status" value="1"/>
</dbReference>
<dbReference type="GO" id="GO:0032993">
    <property type="term" value="C:protein-DNA complex"/>
    <property type="evidence" value="ECO:0007669"/>
    <property type="project" value="TreeGrafter"/>
</dbReference>
<keyword evidence="4 7" id="KW-0238">DNA-binding</keyword>
<evidence type="ECO:0000256" key="3">
    <source>
        <dbReference type="ARBA" id="ARBA00023015"/>
    </source>
</evidence>
<reference evidence="11" key="1">
    <citation type="submission" date="2016-08" db="EMBL/GenBank/DDBJ databases">
        <title>Complete genome sequence of the organohalide-respiring Epsilonproteobacterium Sulfurospirillum halorespirans.</title>
        <authorList>
            <person name="Goris T."/>
            <person name="Zimmermann J."/>
            <person name="Schenz B."/>
            <person name="Lemos M."/>
            <person name="Hackermueller J."/>
            <person name="Diekert G."/>
        </authorList>
    </citation>
    <scope>NUCLEOTIDE SEQUENCE [LARGE SCALE GENOMIC DNA]</scope>
    <source>
        <strain>DSM 13726</strain>
        <strain evidence="11">PCE-M2</strain>
    </source>
</reference>
<evidence type="ECO:0000259" key="9">
    <source>
        <dbReference type="PROSITE" id="PS51755"/>
    </source>
</evidence>
<dbReference type="PROSITE" id="PS51755">
    <property type="entry name" value="OMPR_PHOB"/>
    <property type="match status" value="1"/>
</dbReference>
<dbReference type="SMART" id="SM00448">
    <property type="entry name" value="REC"/>
    <property type="match status" value="1"/>
</dbReference>
<evidence type="ECO:0000259" key="8">
    <source>
        <dbReference type="PROSITE" id="PS50110"/>
    </source>
</evidence>
<evidence type="ECO:0000256" key="4">
    <source>
        <dbReference type="ARBA" id="ARBA00023125"/>
    </source>
</evidence>
<accession>A0A1D7TII1</accession>
<keyword evidence="5" id="KW-0804">Transcription</keyword>
<organism evidence="10 11">
    <name type="scientific">Sulfurospirillum halorespirans DSM 13726</name>
    <dbReference type="NCBI Taxonomy" id="1193502"/>
    <lineage>
        <taxon>Bacteria</taxon>
        <taxon>Pseudomonadati</taxon>
        <taxon>Campylobacterota</taxon>
        <taxon>Epsilonproteobacteria</taxon>
        <taxon>Campylobacterales</taxon>
        <taxon>Sulfurospirillaceae</taxon>
        <taxon>Sulfurospirillum</taxon>
    </lineage>
</organism>
<dbReference type="InterPro" id="IPR001789">
    <property type="entry name" value="Sig_transdc_resp-reg_receiver"/>
</dbReference>
<dbReference type="KEGG" id="shal:SHALO_0969"/>
<dbReference type="AlphaFoldDB" id="A0A1D7TII1"/>
<dbReference type="GO" id="GO:0005829">
    <property type="term" value="C:cytosol"/>
    <property type="evidence" value="ECO:0007669"/>
    <property type="project" value="TreeGrafter"/>
</dbReference>
<dbReference type="InterPro" id="IPR039420">
    <property type="entry name" value="WalR-like"/>
</dbReference>
<dbReference type="CDD" id="cd00383">
    <property type="entry name" value="trans_reg_C"/>
    <property type="match status" value="1"/>
</dbReference>
<dbReference type="PANTHER" id="PTHR48111:SF1">
    <property type="entry name" value="TWO-COMPONENT RESPONSE REGULATOR ORR33"/>
    <property type="match status" value="1"/>
</dbReference>
<protein>
    <submittedName>
        <fullName evidence="10">Putative two-component regulator</fullName>
    </submittedName>
</protein>
<dbReference type="Proteomes" id="UP000094609">
    <property type="component" value="Chromosome"/>
</dbReference>
<dbReference type="CDD" id="cd17536">
    <property type="entry name" value="REC_YesN-like"/>
    <property type="match status" value="1"/>
</dbReference>
<dbReference type="GO" id="GO:0000156">
    <property type="term" value="F:phosphorelay response regulator activity"/>
    <property type="evidence" value="ECO:0007669"/>
    <property type="project" value="TreeGrafter"/>
</dbReference>